<feature type="transmembrane region" description="Helical" evidence="6">
    <location>
        <begin position="318"/>
        <end position="337"/>
    </location>
</feature>
<dbReference type="PANTHER" id="PTHR12308:SF36">
    <property type="entry name" value="ANOCTAMIN"/>
    <property type="match status" value="1"/>
</dbReference>
<name>A0A7J6BMV7_9TELE</name>
<dbReference type="Pfam" id="PF04547">
    <property type="entry name" value="Anoctamin"/>
    <property type="match status" value="1"/>
</dbReference>
<proteinExistence type="inferred from homology"/>
<dbReference type="InterPro" id="IPR049452">
    <property type="entry name" value="Anoctamin_TM"/>
</dbReference>
<dbReference type="InterPro" id="IPR007632">
    <property type="entry name" value="Anoctamin"/>
</dbReference>
<protein>
    <recommendedName>
        <fullName evidence="6">Anoctamin</fullName>
    </recommendedName>
</protein>
<evidence type="ECO:0000256" key="5">
    <source>
        <dbReference type="ARBA" id="ARBA00023136"/>
    </source>
</evidence>
<evidence type="ECO:0000256" key="3">
    <source>
        <dbReference type="ARBA" id="ARBA00022692"/>
    </source>
</evidence>
<evidence type="ECO:0000313" key="10">
    <source>
        <dbReference type="Proteomes" id="UP000579812"/>
    </source>
</evidence>
<keyword evidence="4 6" id="KW-1133">Transmembrane helix</keyword>
<evidence type="ECO:0000256" key="2">
    <source>
        <dbReference type="ARBA" id="ARBA00009671"/>
    </source>
</evidence>
<gene>
    <name evidence="9" type="ORF">G5714_024060</name>
</gene>
<organism evidence="9 10">
    <name type="scientific">Onychostoma macrolepis</name>
    <dbReference type="NCBI Taxonomy" id="369639"/>
    <lineage>
        <taxon>Eukaryota</taxon>
        <taxon>Metazoa</taxon>
        <taxon>Chordata</taxon>
        <taxon>Craniata</taxon>
        <taxon>Vertebrata</taxon>
        <taxon>Euteleostomi</taxon>
        <taxon>Actinopterygii</taxon>
        <taxon>Neopterygii</taxon>
        <taxon>Teleostei</taxon>
        <taxon>Ostariophysi</taxon>
        <taxon>Cypriniformes</taxon>
        <taxon>Cyprinidae</taxon>
        <taxon>Acrossocheilinae</taxon>
        <taxon>Onychostoma</taxon>
    </lineage>
</organism>
<feature type="transmembrane region" description="Helical" evidence="6">
    <location>
        <begin position="623"/>
        <end position="646"/>
    </location>
</feature>
<reference evidence="9 10" key="1">
    <citation type="submission" date="2020-04" db="EMBL/GenBank/DDBJ databases">
        <title>Chromosome-level genome assembly of a cyprinid fish Onychostoma macrolepis by integration of Nanopore Sequencing, Bionano and Hi-C technology.</title>
        <authorList>
            <person name="Wang D."/>
        </authorList>
    </citation>
    <scope>NUCLEOTIDE SEQUENCE [LARGE SCALE GENOMIC DNA]</scope>
    <source>
        <strain evidence="9">SWU-2019</strain>
        <tissue evidence="9">Muscle</tissue>
    </source>
</reference>
<dbReference type="Proteomes" id="UP000579812">
    <property type="component" value="Unassembled WGS sequence"/>
</dbReference>
<evidence type="ECO:0000256" key="1">
    <source>
        <dbReference type="ARBA" id="ARBA00004141"/>
    </source>
</evidence>
<comment type="caution">
    <text evidence="6">Lacks conserved residue(s) required for the propagation of feature annotation.</text>
</comment>
<keyword evidence="10" id="KW-1185">Reference proteome</keyword>
<comment type="similarity">
    <text evidence="2 6">Belongs to the anoctamin family.</text>
</comment>
<comment type="caution">
    <text evidence="9">The sequence shown here is derived from an EMBL/GenBank/DDBJ whole genome shotgun (WGS) entry which is preliminary data.</text>
</comment>
<evidence type="ECO:0000256" key="4">
    <source>
        <dbReference type="ARBA" id="ARBA00022989"/>
    </source>
</evidence>
<evidence type="ECO:0000313" key="9">
    <source>
        <dbReference type="EMBL" id="KAF4094982.1"/>
    </source>
</evidence>
<keyword evidence="5 6" id="KW-0472">Membrane</keyword>
<evidence type="ECO:0000256" key="7">
    <source>
        <dbReference type="SAM" id="MobiDB-lite"/>
    </source>
</evidence>
<comment type="subcellular location">
    <subcellularLocation>
        <location evidence="1 6">Membrane</location>
        <topology evidence="1 6">Multi-pass membrane protein</topology>
    </subcellularLocation>
</comment>
<feature type="transmembrane region" description="Helical" evidence="6">
    <location>
        <begin position="528"/>
        <end position="546"/>
    </location>
</feature>
<dbReference type="AlphaFoldDB" id="A0A7J6BMV7"/>
<feature type="transmembrane region" description="Helical" evidence="6">
    <location>
        <begin position="667"/>
        <end position="693"/>
    </location>
</feature>
<feature type="domain" description="Anoctamin transmembrane" evidence="8">
    <location>
        <begin position="301"/>
        <end position="747"/>
    </location>
</feature>
<sequence>MLFSKTNVAGSRTQMCSYCRRASTIRKNENVLPHPKGWEERRSTAFFFPSKPANGLALNRYTGGGVNINKTQALRQKKVPGLDRDTMTSQKEPQEGLSAPAKVTGPSSWSRVSCPCCISNHIEPLVLIQLAENIQPITKQWIMSVISAPVKAGGAQLLVHPGEDMKGDMIVVAAPRCTLLRVTEDLGLCKTYQDGNMTAFSFEDRDNFCNIDNMQQFLTLAERQYIIKHELDSMRAIEDQRIPGIPAPKGKLKARASILQKLEKAGVIRNITPLHEQKLLSALGKQWYSHKSLWGQPLDSIHAYFGGTIAYYFSFLDFYTLSLFPPAILGLFITFFLPSANFSSGNKTESAPAPPKDHDGQPSVSSYMVQAVFSMLWSTVFMELWKRRSAALSYRWGTFNLAEQFQEPRPGFHGELSTNPVTGRLEPLFPEWKRRLRIGLVSLPVVGVFLGLVVMGMAGFYFFERLISNWHKASGSYFTAALQYLPSIAHIVYTNVLGNIYRNVALQLTEAENHREESSFDYHHTTKVLVFTFFNNFAVLFHIAFFKEDMPLLRKRLSSLLIVTQVVNQFTEVVVPFLVDRFITSADRNLKEDDPEVDHLQAQGSLPAFPGLFAEYIELLVQFGYLSLFSCVYPLTAPLLLLNNLTEIRTDAYKLCKLFNKPFSAPVANMGVWQTAFEVLSFISVMSNCWLLLLSPHVKELTEDAGFSSSKVLVIAVIVEHALIMVKMILAFMIPDEPDWVRIKREQIEYHSMQALKKQRIMRCRVEDKVPLKA</sequence>
<dbReference type="EMBL" id="JAAMOB010000025">
    <property type="protein sequence ID" value="KAF4094982.1"/>
    <property type="molecule type" value="Genomic_DNA"/>
</dbReference>
<accession>A0A7J6BMV7</accession>
<feature type="region of interest" description="Disordered" evidence="7">
    <location>
        <begin position="76"/>
        <end position="104"/>
    </location>
</feature>
<evidence type="ECO:0000259" key="8">
    <source>
        <dbReference type="Pfam" id="PF04547"/>
    </source>
</evidence>
<dbReference type="GO" id="GO:0005886">
    <property type="term" value="C:plasma membrane"/>
    <property type="evidence" value="ECO:0007669"/>
    <property type="project" value="TreeGrafter"/>
</dbReference>
<keyword evidence="3 6" id="KW-0812">Transmembrane</keyword>
<feature type="transmembrane region" description="Helical" evidence="6">
    <location>
        <begin position="713"/>
        <end position="734"/>
    </location>
</feature>
<feature type="transmembrane region" description="Helical" evidence="6">
    <location>
        <begin position="438"/>
        <end position="463"/>
    </location>
</feature>
<dbReference type="PANTHER" id="PTHR12308">
    <property type="entry name" value="ANOCTAMIN"/>
    <property type="match status" value="1"/>
</dbReference>
<evidence type="ECO:0000256" key="6">
    <source>
        <dbReference type="RuleBase" id="RU280814"/>
    </source>
</evidence>
<dbReference type="GO" id="GO:0005254">
    <property type="term" value="F:chloride channel activity"/>
    <property type="evidence" value="ECO:0007669"/>
    <property type="project" value="TreeGrafter"/>
</dbReference>